<proteinExistence type="predicted"/>
<reference evidence="3 4" key="1">
    <citation type="submission" date="2019-12" db="EMBL/GenBank/DDBJ databases">
        <title>Whole genome sequencing of endophytic Actinobacterium Micromonospora sp. MPMI6T.</title>
        <authorList>
            <person name="Evv R."/>
            <person name="Podile A.R."/>
        </authorList>
    </citation>
    <scope>NUCLEOTIDE SEQUENCE [LARGE SCALE GENOMIC DNA]</scope>
    <source>
        <strain evidence="3 4">MPMI6</strain>
    </source>
</reference>
<dbReference type="Pfam" id="PF04972">
    <property type="entry name" value="BON"/>
    <property type="match status" value="3"/>
</dbReference>
<name>A0ABS3W1C6_MICEH</name>
<accession>A0ABS3W1C6</accession>
<keyword evidence="4" id="KW-1185">Reference proteome</keyword>
<dbReference type="EMBL" id="WVUH01000524">
    <property type="protein sequence ID" value="MBO4210585.1"/>
    <property type="molecule type" value="Genomic_DNA"/>
</dbReference>
<protein>
    <submittedName>
        <fullName evidence="3">BON domain-containing protein</fullName>
    </submittedName>
</protein>
<evidence type="ECO:0000313" key="4">
    <source>
        <dbReference type="Proteomes" id="UP000823521"/>
    </source>
</evidence>
<evidence type="ECO:0000313" key="3">
    <source>
        <dbReference type="EMBL" id="MBO4210585.1"/>
    </source>
</evidence>
<organism evidence="3 4">
    <name type="scientific">Micromonospora echinofusca</name>
    <dbReference type="NCBI Taxonomy" id="47858"/>
    <lineage>
        <taxon>Bacteria</taxon>
        <taxon>Bacillati</taxon>
        <taxon>Actinomycetota</taxon>
        <taxon>Actinomycetes</taxon>
        <taxon>Micromonosporales</taxon>
        <taxon>Micromonosporaceae</taxon>
        <taxon>Micromonospora</taxon>
    </lineage>
</organism>
<feature type="domain" description="BON" evidence="2">
    <location>
        <begin position="156"/>
        <end position="222"/>
    </location>
</feature>
<feature type="domain" description="BON" evidence="2">
    <location>
        <begin position="84"/>
        <end position="152"/>
    </location>
</feature>
<dbReference type="InterPro" id="IPR051686">
    <property type="entry name" value="Lipoprotein_DolP"/>
</dbReference>
<feature type="domain" description="BON" evidence="2">
    <location>
        <begin position="9"/>
        <end position="77"/>
    </location>
</feature>
<evidence type="ECO:0000256" key="1">
    <source>
        <dbReference type="ARBA" id="ARBA00022729"/>
    </source>
</evidence>
<dbReference type="SMART" id="SM00749">
    <property type="entry name" value="BON"/>
    <property type="match status" value="3"/>
</dbReference>
<comment type="caution">
    <text evidence="3">The sequence shown here is derived from an EMBL/GenBank/DDBJ whole genome shotgun (WGS) entry which is preliminary data.</text>
</comment>
<dbReference type="InterPro" id="IPR007055">
    <property type="entry name" value="BON_dom"/>
</dbReference>
<dbReference type="InterPro" id="IPR014004">
    <property type="entry name" value="Transpt-assoc_nodulatn_dom_bac"/>
</dbReference>
<dbReference type="RefSeq" id="WP_208817662.1">
    <property type="nucleotide sequence ID" value="NZ_WVUH01000524.1"/>
</dbReference>
<dbReference type="PANTHER" id="PTHR34606:SF4">
    <property type="entry name" value="OUTER MEMBRANE LIPOPROTEIN DOLP"/>
    <property type="match status" value="1"/>
</dbReference>
<gene>
    <name evidence="3" type="ORF">GSF22_32015</name>
</gene>
<dbReference type="Proteomes" id="UP000823521">
    <property type="component" value="Unassembled WGS sequence"/>
</dbReference>
<dbReference type="PROSITE" id="PS50914">
    <property type="entry name" value="BON"/>
    <property type="match status" value="3"/>
</dbReference>
<dbReference type="Gene3D" id="3.30.1340.30">
    <property type="match status" value="3"/>
</dbReference>
<dbReference type="PANTHER" id="PTHR34606">
    <property type="entry name" value="BON DOMAIN-CONTAINING PROTEIN"/>
    <property type="match status" value="1"/>
</dbReference>
<keyword evidence="1" id="KW-0732">Signal</keyword>
<sequence length="223" mass="24906">MATARGRRTDADIQRDVLDELNWDARMQPHEVGAVVTDGVVSLTGRVDSYARRWAAERDAHRVRGVRAVANEIEVRLPGEDGYADAEIALAASRSLEWDSFVPADQLDVTVANGWVMLRGVVDWAYQRRAAEREVRRLRGVRGVTNLIDVRPGRRGGTDVAREIRRALARRTGSDRIRVTVEGHDVVLTGSVRSWRERNEAERVACSAPGVWSVDDRLTVTAE</sequence>
<evidence type="ECO:0000259" key="2">
    <source>
        <dbReference type="PROSITE" id="PS50914"/>
    </source>
</evidence>